<evidence type="ECO:0000256" key="1">
    <source>
        <dbReference type="SAM" id="Phobius"/>
    </source>
</evidence>
<dbReference type="PROSITE" id="PS50222">
    <property type="entry name" value="EF_HAND_2"/>
    <property type="match status" value="1"/>
</dbReference>
<gene>
    <name evidence="3" type="ORF">GPECTOR_58g566</name>
</gene>
<accession>A0A150G5J4</accession>
<feature type="transmembrane region" description="Helical" evidence="1">
    <location>
        <begin position="52"/>
        <end position="79"/>
    </location>
</feature>
<organism evidence="3 4">
    <name type="scientific">Gonium pectorale</name>
    <name type="common">Green alga</name>
    <dbReference type="NCBI Taxonomy" id="33097"/>
    <lineage>
        <taxon>Eukaryota</taxon>
        <taxon>Viridiplantae</taxon>
        <taxon>Chlorophyta</taxon>
        <taxon>core chlorophytes</taxon>
        <taxon>Chlorophyceae</taxon>
        <taxon>CS clade</taxon>
        <taxon>Chlamydomonadales</taxon>
        <taxon>Volvocaceae</taxon>
        <taxon>Gonium</taxon>
    </lineage>
</organism>
<comment type="caution">
    <text evidence="3">The sequence shown here is derived from an EMBL/GenBank/DDBJ whole genome shotgun (WGS) entry which is preliminary data.</text>
</comment>
<evidence type="ECO:0000259" key="2">
    <source>
        <dbReference type="PROSITE" id="PS50222"/>
    </source>
</evidence>
<evidence type="ECO:0000313" key="4">
    <source>
        <dbReference type="Proteomes" id="UP000075714"/>
    </source>
</evidence>
<reference evidence="4" key="1">
    <citation type="journal article" date="2016" name="Nat. Commun.">
        <title>The Gonium pectorale genome demonstrates co-option of cell cycle regulation during the evolution of multicellularity.</title>
        <authorList>
            <person name="Hanschen E.R."/>
            <person name="Marriage T.N."/>
            <person name="Ferris P.J."/>
            <person name="Hamaji T."/>
            <person name="Toyoda A."/>
            <person name="Fujiyama A."/>
            <person name="Neme R."/>
            <person name="Noguchi H."/>
            <person name="Minakuchi Y."/>
            <person name="Suzuki M."/>
            <person name="Kawai-Toyooka H."/>
            <person name="Smith D.R."/>
            <person name="Sparks H."/>
            <person name="Anderson J."/>
            <person name="Bakaric R."/>
            <person name="Luria V."/>
            <person name="Karger A."/>
            <person name="Kirschner M.W."/>
            <person name="Durand P.M."/>
            <person name="Michod R.E."/>
            <person name="Nozaki H."/>
            <person name="Olson B.J."/>
        </authorList>
    </citation>
    <scope>NUCLEOTIDE SEQUENCE [LARGE SCALE GENOMIC DNA]</scope>
    <source>
        <strain evidence="4">NIES-2863</strain>
    </source>
</reference>
<keyword evidence="1" id="KW-0812">Transmembrane</keyword>
<keyword evidence="4" id="KW-1185">Reference proteome</keyword>
<evidence type="ECO:0000313" key="3">
    <source>
        <dbReference type="EMBL" id="KXZ45117.1"/>
    </source>
</evidence>
<protein>
    <recommendedName>
        <fullName evidence="2">EF-hand domain-containing protein</fullName>
    </recommendedName>
</protein>
<dbReference type="Proteomes" id="UP000075714">
    <property type="component" value="Unassembled WGS sequence"/>
</dbReference>
<proteinExistence type="predicted"/>
<sequence>MEPADLKAGGRSLSVKEVITTNLDRDGNGTIDVAELVQLLQGVERGNQERKYMAFAIVAMFVFGLILIGAIVGLSYAVVYSLKDSQVKGGIMYVKNSDGAAQDIVRTGSAEFGIENGLFVQRVATDTAAVAGTKVAATVDAAAPVVQTAVYMGTPQPLNSEVDIEYLLQLKYLLVNGTGKAQLGLVVLGVARVPLEGSVHSTVLHIITAAGTITLDGTAISFSTAIANIFAEAGFRVSSSRRALLGTWV</sequence>
<feature type="domain" description="EF-hand" evidence="2">
    <location>
        <begin position="23"/>
        <end position="46"/>
    </location>
</feature>
<dbReference type="PROSITE" id="PS00018">
    <property type="entry name" value="EF_HAND_1"/>
    <property type="match status" value="1"/>
</dbReference>
<dbReference type="InterPro" id="IPR002048">
    <property type="entry name" value="EF_hand_dom"/>
</dbReference>
<keyword evidence="1" id="KW-0472">Membrane</keyword>
<dbReference type="GO" id="GO:0005509">
    <property type="term" value="F:calcium ion binding"/>
    <property type="evidence" value="ECO:0007669"/>
    <property type="project" value="InterPro"/>
</dbReference>
<dbReference type="InterPro" id="IPR018247">
    <property type="entry name" value="EF_Hand_1_Ca_BS"/>
</dbReference>
<keyword evidence="1" id="KW-1133">Transmembrane helix</keyword>
<dbReference type="STRING" id="33097.A0A150G5J4"/>
<dbReference type="OrthoDB" id="533786at2759"/>
<dbReference type="AlphaFoldDB" id="A0A150G5J4"/>
<dbReference type="EMBL" id="LSYV01000059">
    <property type="protein sequence ID" value="KXZ45117.1"/>
    <property type="molecule type" value="Genomic_DNA"/>
</dbReference>
<name>A0A150G5J4_GONPE</name>